<accession>A0AA88L9Q5</accession>
<proteinExistence type="inferred from homology"/>
<dbReference type="PANTHER" id="PTHR45640:SF26">
    <property type="entry name" value="RE23625P"/>
    <property type="match status" value="1"/>
</dbReference>
<dbReference type="CDD" id="cd06526">
    <property type="entry name" value="metazoan_ACD"/>
    <property type="match status" value="2"/>
</dbReference>
<dbReference type="EMBL" id="JAVRJZ010000014">
    <property type="protein sequence ID" value="KAK2713445.1"/>
    <property type="molecule type" value="Genomic_DNA"/>
</dbReference>
<reference evidence="5" key="1">
    <citation type="submission" date="2023-07" db="EMBL/GenBank/DDBJ databases">
        <title>Chromosome-level genome assembly of Artemia franciscana.</title>
        <authorList>
            <person name="Jo E."/>
        </authorList>
    </citation>
    <scope>NUCLEOTIDE SEQUENCE</scope>
    <source>
        <tissue evidence="5">Whole body</tissue>
    </source>
</reference>
<name>A0AA88L9Q5_ARTSF</name>
<keyword evidence="6" id="KW-1185">Reference proteome</keyword>
<dbReference type="Pfam" id="PF00011">
    <property type="entry name" value="HSP20"/>
    <property type="match status" value="1"/>
</dbReference>
<evidence type="ECO:0000256" key="1">
    <source>
        <dbReference type="PROSITE-ProRule" id="PRU00285"/>
    </source>
</evidence>
<evidence type="ECO:0000313" key="5">
    <source>
        <dbReference type="EMBL" id="KAK2713445.1"/>
    </source>
</evidence>
<feature type="domain" description="SHSP" evidence="4">
    <location>
        <begin position="370"/>
        <end position="477"/>
    </location>
</feature>
<organism evidence="5 6">
    <name type="scientific">Artemia franciscana</name>
    <name type="common">Brine shrimp</name>
    <name type="synonym">Artemia sanfranciscana</name>
    <dbReference type="NCBI Taxonomy" id="6661"/>
    <lineage>
        <taxon>Eukaryota</taxon>
        <taxon>Metazoa</taxon>
        <taxon>Ecdysozoa</taxon>
        <taxon>Arthropoda</taxon>
        <taxon>Crustacea</taxon>
        <taxon>Branchiopoda</taxon>
        <taxon>Anostraca</taxon>
        <taxon>Artemiidae</taxon>
        <taxon>Artemia</taxon>
    </lineage>
</organism>
<comment type="similarity">
    <text evidence="1 2">Belongs to the small heat shock protein (HSP20) family.</text>
</comment>
<dbReference type="Gene3D" id="2.60.40.790">
    <property type="match status" value="2"/>
</dbReference>
<sequence>MNLEFNTLYVWISILRISAMALIEQSRFPTHSRWFEDIEKHMQNIQQSFFKRSYSDCGLEMPLQLATGETNTTWKLLDDISPFKPEDVQVKIDGDGKSISLDAKTEQTTKDGGKISRAISKRWAWSGGVDANDLNCFIKDGALMIKAKENVALNSSPSSQVIHIKVDNLNRDAKNGSTAIPNINKEETMIKTNVEANSRKEVKESKTEANFSKVHTGSVANARRLFENVSEKEKSVNINKIDANISEHKLRASRENDFQPVEKKQSLQSDGSQEIKVERVHDGGVVVKGQPSTETVIPTKVYKNTSSVSADQFNSLSLFDDSLLSFERKFWEQRMNAMKMFHEVSKNLQNELAQNFHWPNIFEESRILRSNFNEINKTMTVKENNITAKEFQVALDVAGCPVENLSVRVSDDKKLVVEAQWRDGFTDRLARREWILPSTVHDDDVKCTMSTDGILVIKVNLQQPAVNNDRKIPIMQQ</sequence>
<dbReference type="InterPro" id="IPR008978">
    <property type="entry name" value="HSP20-like_chaperone"/>
</dbReference>
<gene>
    <name evidence="5" type="ORF">QYM36_009349</name>
</gene>
<dbReference type="GO" id="GO:0042026">
    <property type="term" value="P:protein refolding"/>
    <property type="evidence" value="ECO:0007669"/>
    <property type="project" value="TreeGrafter"/>
</dbReference>
<dbReference type="AlphaFoldDB" id="A0AA88L9Q5"/>
<dbReference type="GO" id="GO:0005737">
    <property type="term" value="C:cytoplasm"/>
    <property type="evidence" value="ECO:0007669"/>
    <property type="project" value="TreeGrafter"/>
</dbReference>
<feature type="domain" description="SHSP" evidence="4">
    <location>
        <begin position="54"/>
        <end position="167"/>
    </location>
</feature>
<dbReference type="GO" id="GO:0051082">
    <property type="term" value="F:unfolded protein binding"/>
    <property type="evidence" value="ECO:0007669"/>
    <property type="project" value="TreeGrafter"/>
</dbReference>
<evidence type="ECO:0000256" key="3">
    <source>
        <dbReference type="SAM" id="SignalP"/>
    </source>
</evidence>
<dbReference type="SUPFAM" id="SSF49764">
    <property type="entry name" value="HSP20-like chaperones"/>
    <property type="match status" value="2"/>
</dbReference>
<protein>
    <recommendedName>
        <fullName evidence="4">SHSP domain-containing protein</fullName>
    </recommendedName>
</protein>
<feature type="signal peptide" evidence="3">
    <location>
        <begin position="1"/>
        <end position="21"/>
    </location>
</feature>
<evidence type="ECO:0000313" key="6">
    <source>
        <dbReference type="Proteomes" id="UP001187531"/>
    </source>
</evidence>
<dbReference type="GO" id="GO:0005634">
    <property type="term" value="C:nucleus"/>
    <property type="evidence" value="ECO:0007669"/>
    <property type="project" value="TreeGrafter"/>
</dbReference>
<dbReference type="PANTHER" id="PTHR45640">
    <property type="entry name" value="HEAT SHOCK PROTEIN HSP-12.2-RELATED"/>
    <property type="match status" value="1"/>
</dbReference>
<dbReference type="GO" id="GO:0009408">
    <property type="term" value="P:response to heat"/>
    <property type="evidence" value="ECO:0007669"/>
    <property type="project" value="TreeGrafter"/>
</dbReference>
<feature type="chain" id="PRO_5041662914" description="SHSP domain-containing protein" evidence="3">
    <location>
        <begin position="22"/>
        <end position="477"/>
    </location>
</feature>
<dbReference type="PROSITE" id="PS01031">
    <property type="entry name" value="SHSP"/>
    <property type="match status" value="2"/>
</dbReference>
<dbReference type="Proteomes" id="UP001187531">
    <property type="component" value="Unassembled WGS sequence"/>
</dbReference>
<evidence type="ECO:0000259" key="4">
    <source>
        <dbReference type="PROSITE" id="PS01031"/>
    </source>
</evidence>
<comment type="caution">
    <text evidence="5">The sequence shown here is derived from an EMBL/GenBank/DDBJ whole genome shotgun (WGS) entry which is preliminary data.</text>
</comment>
<evidence type="ECO:0000256" key="2">
    <source>
        <dbReference type="RuleBase" id="RU003616"/>
    </source>
</evidence>
<dbReference type="InterPro" id="IPR002068">
    <property type="entry name" value="A-crystallin/Hsp20_dom"/>
</dbReference>
<keyword evidence="3" id="KW-0732">Signal</keyword>
<dbReference type="InterPro" id="IPR001436">
    <property type="entry name" value="Alpha-crystallin/sHSP_animal"/>
</dbReference>